<evidence type="ECO:0008006" key="3">
    <source>
        <dbReference type="Google" id="ProtNLM"/>
    </source>
</evidence>
<dbReference type="KEGG" id="dmm:dnm_070960"/>
<organism evidence="1 2">
    <name type="scientific">Desulfonema magnum</name>
    <dbReference type="NCBI Taxonomy" id="45655"/>
    <lineage>
        <taxon>Bacteria</taxon>
        <taxon>Pseudomonadati</taxon>
        <taxon>Thermodesulfobacteriota</taxon>
        <taxon>Desulfobacteria</taxon>
        <taxon>Desulfobacterales</taxon>
        <taxon>Desulfococcaceae</taxon>
        <taxon>Desulfonema</taxon>
    </lineage>
</organism>
<evidence type="ECO:0000313" key="2">
    <source>
        <dbReference type="Proteomes" id="UP000663722"/>
    </source>
</evidence>
<gene>
    <name evidence="1" type="ORF">dnm_070960</name>
</gene>
<protein>
    <recommendedName>
        <fullName evidence="3">Outer membrane lipoprotein-sorting protein</fullName>
    </recommendedName>
</protein>
<dbReference type="Proteomes" id="UP000663722">
    <property type="component" value="Chromosome"/>
</dbReference>
<proteinExistence type="predicted"/>
<reference evidence="1" key="1">
    <citation type="journal article" date="2021" name="Microb. Physiol.">
        <title>Proteogenomic Insights into the Physiology of Marine, Sulfate-Reducing, Filamentous Desulfonema limicola and Desulfonema magnum.</title>
        <authorList>
            <person name="Schnaars V."/>
            <person name="Wohlbrand L."/>
            <person name="Scheve S."/>
            <person name="Hinrichs C."/>
            <person name="Reinhardt R."/>
            <person name="Rabus R."/>
        </authorList>
    </citation>
    <scope>NUCLEOTIDE SEQUENCE</scope>
    <source>
        <strain evidence="1">4be13</strain>
    </source>
</reference>
<accession>A0A975GRG2</accession>
<evidence type="ECO:0000313" key="1">
    <source>
        <dbReference type="EMBL" id="QTA91031.1"/>
    </source>
</evidence>
<dbReference type="AlphaFoldDB" id="A0A975GRG2"/>
<keyword evidence="2" id="KW-1185">Reference proteome</keyword>
<name>A0A975GRG2_9BACT</name>
<dbReference type="EMBL" id="CP061800">
    <property type="protein sequence ID" value="QTA91031.1"/>
    <property type="molecule type" value="Genomic_DNA"/>
</dbReference>
<sequence>MINIVLYILLIFPGNAFAEFYKGDTFPSDKILKNLFENIIKPDDVQFERSVGTKKDNEGNYILYYQLRDMKNNLFHNETMMVIQLDNKVWIAYPYTEEDLIDLYVIIEHVK</sequence>